<protein>
    <submittedName>
        <fullName evidence="1">Uncharacterized protein</fullName>
    </submittedName>
</protein>
<gene>
    <name evidence="1" type="ORF">G647_02555</name>
</gene>
<dbReference type="VEuPathDB" id="FungiDB:G647_02555"/>
<evidence type="ECO:0000313" key="1">
    <source>
        <dbReference type="EMBL" id="ETI25781.1"/>
    </source>
</evidence>
<organism evidence="1 2">
    <name type="scientific">Cladophialophora carrionii CBS 160.54</name>
    <dbReference type="NCBI Taxonomy" id="1279043"/>
    <lineage>
        <taxon>Eukaryota</taxon>
        <taxon>Fungi</taxon>
        <taxon>Dikarya</taxon>
        <taxon>Ascomycota</taxon>
        <taxon>Pezizomycotina</taxon>
        <taxon>Eurotiomycetes</taxon>
        <taxon>Chaetothyriomycetidae</taxon>
        <taxon>Chaetothyriales</taxon>
        <taxon>Herpotrichiellaceae</taxon>
        <taxon>Cladophialophora</taxon>
    </lineage>
</organism>
<dbReference type="RefSeq" id="XP_008725126.1">
    <property type="nucleotide sequence ID" value="XM_008726904.1"/>
</dbReference>
<dbReference type="HOGENOM" id="CLU_2670868_0_0_1"/>
<dbReference type="Proteomes" id="UP000030678">
    <property type="component" value="Unassembled WGS sequence"/>
</dbReference>
<evidence type="ECO:0000313" key="2">
    <source>
        <dbReference type="Proteomes" id="UP000030678"/>
    </source>
</evidence>
<accession>V9DGG6</accession>
<name>V9DGG6_9EURO</name>
<reference evidence="1 2" key="1">
    <citation type="submission" date="2013-03" db="EMBL/GenBank/DDBJ databases">
        <title>The Genome Sequence of Cladophialophora carrionii CBS 160.54.</title>
        <authorList>
            <consortium name="The Broad Institute Genomics Platform"/>
            <person name="Cuomo C."/>
            <person name="de Hoog S."/>
            <person name="Gorbushina A."/>
            <person name="Walker B."/>
            <person name="Young S.K."/>
            <person name="Zeng Q."/>
            <person name="Gargeya S."/>
            <person name="Fitzgerald M."/>
            <person name="Haas B."/>
            <person name="Abouelleil A."/>
            <person name="Allen A.W."/>
            <person name="Alvarado L."/>
            <person name="Arachchi H.M."/>
            <person name="Berlin A.M."/>
            <person name="Chapman S.B."/>
            <person name="Gainer-Dewar J."/>
            <person name="Goldberg J."/>
            <person name="Griggs A."/>
            <person name="Gujja S."/>
            <person name="Hansen M."/>
            <person name="Howarth C."/>
            <person name="Imamovic A."/>
            <person name="Ireland A."/>
            <person name="Larimer J."/>
            <person name="McCowan C."/>
            <person name="Murphy C."/>
            <person name="Pearson M."/>
            <person name="Poon T.W."/>
            <person name="Priest M."/>
            <person name="Roberts A."/>
            <person name="Saif S."/>
            <person name="Shea T."/>
            <person name="Sisk P."/>
            <person name="Sykes S."/>
            <person name="Wortman J."/>
            <person name="Nusbaum C."/>
            <person name="Birren B."/>
        </authorList>
    </citation>
    <scope>NUCLEOTIDE SEQUENCE [LARGE SCALE GENOMIC DNA]</scope>
    <source>
        <strain evidence="1 2">CBS 160.54</strain>
    </source>
</reference>
<dbReference type="GeneID" id="19981048"/>
<dbReference type="AlphaFoldDB" id="V9DGG6"/>
<sequence>MVKNGPREPRIYVRKRIVLTMPIPQVKNDMSKVQLLCLAHVYIEQPDLHAFDKLAKDCGSAEEKRDGKHTTYFRG</sequence>
<dbReference type="EMBL" id="KB822703">
    <property type="protein sequence ID" value="ETI25781.1"/>
    <property type="molecule type" value="Genomic_DNA"/>
</dbReference>
<proteinExistence type="predicted"/>